<accession>A0ABW7A1M6</accession>
<feature type="compositionally biased region" description="Basic and acidic residues" evidence="1">
    <location>
        <begin position="38"/>
        <end position="47"/>
    </location>
</feature>
<evidence type="ECO:0000313" key="3">
    <source>
        <dbReference type="Proteomes" id="UP001604002"/>
    </source>
</evidence>
<comment type="caution">
    <text evidence="2">The sequence shown here is derived from an EMBL/GenBank/DDBJ whole genome shotgun (WGS) entry which is preliminary data.</text>
</comment>
<protein>
    <submittedName>
        <fullName evidence="2">Uncharacterized protein</fullName>
    </submittedName>
</protein>
<sequence length="47" mass="5535">MSRIAAEVRLVLDPRTRAVITVLTEGEMRDKPRKRRNPRDFREGGER</sequence>
<reference evidence="2 3" key="1">
    <citation type="submission" date="2024-02" db="EMBL/GenBank/DDBJ databases">
        <title>Expansion and revision of Xanthobacter and proposal of Roseixanthobacter gen. nov.</title>
        <authorList>
            <person name="Soltysiak M.P.M."/>
            <person name="Jalihal A."/>
            <person name="Ory A."/>
            <person name="Chrisophersen C."/>
            <person name="Lee A.D."/>
            <person name="Boulton J."/>
            <person name="Springer M."/>
        </authorList>
    </citation>
    <scope>NUCLEOTIDE SEQUENCE [LARGE SCALE GENOMIC DNA]</scope>
    <source>
        <strain evidence="2 3">23A</strain>
    </source>
</reference>
<keyword evidence="3" id="KW-1185">Reference proteome</keyword>
<gene>
    <name evidence="2" type="ORF">V5F32_18455</name>
</gene>
<organism evidence="2 3">
    <name type="scientific">Xanthobacter oligotrophicus</name>
    <dbReference type="NCBI Taxonomy" id="2607286"/>
    <lineage>
        <taxon>Bacteria</taxon>
        <taxon>Pseudomonadati</taxon>
        <taxon>Pseudomonadota</taxon>
        <taxon>Alphaproteobacteria</taxon>
        <taxon>Hyphomicrobiales</taxon>
        <taxon>Xanthobacteraceae</taxon>
        <taxon>Xanthobacter</taxon>
    </lineage>
</organism>
<dbReference type="EMBL" id="JBAFVH010000010">
    <property type="protein sequence ID" value="MFG1374165.1"/>
    <property type="molecule type" value="Genomic_DNA"/>
</dbReference>
<dbReference type="Proteomes" id="UP001604002">
    <property type="component" value="Unassembled WGS sequence"/>
</dbReference>
<name>A0ABW7A1M6_9HYPH</name>
<evidence type="ECO:0000256" key="1">
    <source>
        <dbReference type="SAM" id="MobiDB-lite"/>
    </source>
</evidence>
<evidence type="ECO:0000313" key="2">
    <source>
        <dbReference type="EMBL" id="MFG1374165.1"/>
    </source>
</evidence>
<proteinExistence type="predicted"/>
<dbReference type="RefSeq" id="WP_393993828.1">
    <property type="nucleotide sequence ID" value="NZ_JBAFVH010000010.1"/>
</dbReference>
<feature type="region of interest" description="Disordered" evidence="1">
    <location>
        <begin position="27"/>
        <end position="47"/>
    </location>
</feature>